<dbReference type="Proteomes" id="UP000750711">
    <property type="component" value="Unassembled WGS sequence"/>
</dbReference>
<evidence type="ECO:0000313" key="2">
    <source>
        <dbReference type="Proteomes" id="UP000750711"/>
    </source>
</evidence>
<protein>
    <submittedName>
        <fullName evidence="1">Uncharacterized protein</fullName>
    </submittedName>
</protein>
<comment type="caution">
    <text evidence="1">The sequence shown here is derived from an EMBL/GenBank/DDBJ whole genome shotgun (WGS) entry which is preliminary data.</text>
</comment>
<gene>
    <name evidence="1" type="ORF">GP486_005550</name>
</gene>
<reference evidence="1" key="1">
    <citation type="submission" date="2021-03" db="EMBL/GenBank/DDBJ databases">
        <title>Comparative genomics and phylogenomic investigation of the class Geoglossomycetes provide insights into ecological specialization and systematics.</title>
        <authorList>
            <person name="Melie T."/>
            <person name="Pirro S."/>
            <person name="Miller A.N."/>
            <person name="Quandt A."/>
        </authorList>
    </citation>
    <scope>NUCLEOTIDE SEQUENCE</scope>
    <source>
        <strain evidence="1">CAQ_001_2017</strain>
    </source>
</reference>
<proteinExistence type="predicted"/>
<keyword evidence="2" id="KW-1185">Reference proteome</keyword>
<feature type="non-terminal residue" evidence="1">
    <location>
        <position position="315"/>
    </location>
</feature>
<evidence type="ECO:0000313" key="1">
    <source>
        <dbReference type="EMBL" id="KAH0556618.1"/>
    </source>
</evidence>
<sequence>MPAGSLQVGTGGQSLANPPFAQQGQVDWVAFGNTVYSASLSVMQRLAGAGVQPITQGGGLALGTRFKLGDVGRRRMDGALQNLRGVSGFDDIIYYGFGLQSLVNTFAETQAGVNCIALCSCLADMHSEAIAARILSALWRAEAFPEEFEPSHSQFLRLIKTCSGVVLGTTFGYTADVILGDLGQYHRGENFKGHVSAAAVRDIAKALQGLFKLSNELGWMDGFEETMQKSAAASFQDAFKCVEETANCLKKLCKCDLLQDRDTNIQLSILGLESTYESEWTVWLGALHGDYYAPRLLGISLGPDLHVAWAGSGSK</sequence>
<dbReference type="AlphaFoldDB" id="A0A9P8L978"/>
<name>A0A9P8L978_9PEZI</name>
<organism evidence="1 2">
    <name type="scientific">Trichoglossum hirsutum</name>
    <dbReference type="NCBI Taxonomy" id="265104"/>
    <lineage>
        <taxon>Eukaryota</taxon>
        <taxon>Fungi</taxon>
        <taxon>Dikarya</taxon>
        <taxon>Ascomycota</taxon>
        <taxon>Pezizomycotina</taxon>
        <taxon>Geoglossomycetes</taxon>
        <taxon>Geoglossales</taxon>
        <taxon>Geoglossaceae</taxon>
        <taxon>Trichoglossum</taxon>
    </lineage>
</organism>
<accession>A0A9P8L978</accession>
<dbReference type="EMBL" id="JAGHQM010001054">
    <property type="protein sequence ID" value="KAH0556618.1"/>
    <property type="molecule type" value="Genomic_DNA"/>
</dbReference>